<comment type="caution">
    <text evidence="1">The sequence shown here is derived from an EMBL/GenBank/DDBJ whole genome shotgun (WGS) entry which is preliminary data.</text>
</comment>
<feature type="non-terminal residue" evidence="1">
    <location>
        <position position="1"/>
    </location>
</feature>
<evidence type="ECO:0000313" key="2">
    <source>
        <dbReference type="Proteomes" id="UP000789901"/>
    </source>
</evidence>
<name>A0ABN7X0S2_GIGMA</name>
<gene>
    <name evidence="1" type="ORF">GMARGA_LOCUS36530</name>
</gene>
<dbReference type="EMBL" id="CAJVQB010072353">
    <property type="protein sequence ID" value="CAG8843416.1"/>
    <property type="molecule type" value="Genomic_DNA"/>
</dbReference>
<organism evidence="1 2">
    <name type="scientific">Gigaspora margarita</name>
    <dbReference type="NCBI Taxonomy" id="4874"/>
    <lineage>
        <taxon>Eukaryota</taxon>
        <taxon>Fungi</taxon>
        <taxon>Fungi incertae sedis</taxon>
        <taxon>Mucoromycota</taxon>
        <taxon>Glomeromycotina</taxon>
        <taxon>Glomeromycetes</taxon>
        <taxon>Diversisporales</taxon>
        <taxon>Gigasporaceae</taxon>
        <taxon>Gigaspora</taxon>
    </lineage>
</organism>
<accession>A0ABN7X0S2</accession>
<sequence length="56" mass="6871">KRRLLEEKKILRKLLKEEKIVKKVVKGREDCQKRWLLKELYLSEIIVIRAVELLKK</sequence>
<proteinExistence type="predicted"/>
<dbReference type="Proteomes" id="UP000789901">
    <property type="component" value="Unassembled WGS sequence"/>
</dbReference>
<protein>
    <submittedName>
        <fullName evidence="1">1133_t:CDS:1</fullName>
    </submittedName>
</protein>
<keyword evidence="2" id="KW-1185">Reference proteome</keyword>
<reference evidence="1 2" key="1">
    <citation type="submission" date="2021-06" db="EMBL/GenBank/DDBJ databases">
        <authorList>
            <person name="Kallberg Y."/>
            <person name="Tangrot J."/>
            <person name="Rosling A."/>
        </authorList>
    </citation>
    <scope>NUCLEOTIDE SEQUENCE [LARGE SCALE GENOMIC DNA]</scope>
    <source>
        <strain evidence="1 2">120-4 pot B 10/14</strain>
    </source>
</reference>
<evidence type="ECO:0000313" key="1">
    <source>
        <dbReference type="EMBL" id="CAG8843416.1"/>
    </source>
</evidence>